<dbReference type="InterPro" id="IPR050406">
    <property type="entry name" value="FGGY_Carb_Kinase"/>
</dbReference>
<name>A0A6N2RZZ6_9FIRM</name>
<protein>
    <submittedName>
        <fullName evidence="7">Xylulose kinase</fullName>
        <ecNumber evidence="7">2.7.1.17</ecNumber>
    </submittedName>
</protein>
<evidence type="ECO:0000313" key="7">
    <source>
        <dbReference type="EMBL" id="VYS86079.1"/>
    </source>
</evidence>
<dbReference type="SUPFAM" id="SSF53067">
    <property type="entry name" value="Actin-like ATPase domain"/>
    <property type="match status" value="2"/>
</dbReference>
<dbReference type="Pfam" id="PF02782">
    <property type="entry name" value="FGGY_C"/>
    <property type="match status" value="1"/>
</dbReference>
<accession>A0A6N2RZZ6</accession>
<dbReference type="PANTHER" id="PTHR43095">
    <property type="entry name" value="SUGAR KINASE"/>
    <property type="match status" value="1"/>
</dbReference>
<dbReference type="PANTHER" id="PTHR43095:SF2">
    <property type="entry name" value="GLUCONOKINASE"/>
    <property type="match status" value="1"/>
</dbReference>
<keyword evidence="3 4" id="KW-0418">Kinase</keyword>
<gene>
    <name evidence="7" type="primary">xylB_2</name>
    <name evidence="7" type="ORF">ACLFYP115_00709</name>
</gene>
<dbReference type="RefSeq" id="WP_006569056.1">
    <property type="nucleotide sequence ID" value="NZ_BAABRZ010000001.1"/>
</dbReference>
<comment type="similarity">
    <text evidence="1 4">Belongs to the FGGY kinase family.</text>
</comment>
<dbReference type="Pfam" id="PF00370">
    <property type="entry name" value="FGGY_N"/>
    <property type="match status" value="1"/>
</dbReference>
<evidence type="ECO:0000259" key="5">
    <source>
        <dbReference type="Pfam" id="PF00370"/>
    </source>
</evidence>
<dbReference type="CDD" id="cd00366">
    <property type="entry name" value="ASKHA_NBD_FGGY"/>
    <property type="match status" value="1"/>
</dbReference>
<dbReference type="InterPro" id="IPR000577">
    <property type="entry name" value="Carb_kinase_FGGY"/>
</dbReference>
<dbReference type="EMBL" id="CACRSQ010000002">
    <property type="protein sequence ID" value="VYS86079.1"/>
    <property type="molecule type" value="Genomic_DNA"/>
</dbReference>
<keyword evidence="2 4" id="KW-0808">Transferase</keyword>
<dbReference type="EC" id="2.7.1.17" evidence="7"/>
<dbReference type="InterPro" id="IPR018483">
    <property type="entry name" value="Carb_kinase_FGGY_CS"/>
</dbReference>
<evidence type="ECO:0000256" key="3">
    <source>
        <dbReference type="ARBA" id="ARBA00022777"/>
    </source>
</evidence>
<dbReference type="InterPro" id="IPR043129">
    <property type="entry name" value="ATPase_NBD"/>
</dbReference>
<proteinExistence type="inferred from homology"/>
<evidence type="ECO:0000256" key="1">
    <source>
        <dbReference type="ARBA" id="ARBA00009156"/>
    </source>
</evidence>
<evidence type="ECO:0000259" key="6">
    <source>
        <dbReference type="Pfam" id="PF02782"/>
    </source>
</evidence>
<feature type="domain" description="Carbohydrate kinase FGGY C-terminal" evidence="6">
    <location>
        <begin position="265"/>
        <end position="456"/>
    </location>
</feature>
<dbReference type="InterPro" id="IPR018485">
    <property type="entry name" value="FGGY_C"/>
</dbReference>
<dbReference type="InterPro" id="IPR018484">
    <property type="entry name" value="FGGY_N"/>
</dbReference>
<feature type="domain" description="Carbohydrate kinase FGGY N-terminal" evidence="5">
    <location>
        <begin position="7"/>
        <end position="250"/>
    </location>
</feature>
<dbReference type="GO" id="GO:0004856">
    <property type="term" value="F:D-xylulokinase activity"/>
    <property type="evidence" value="ECO:0007669"/>
    <property type="project" value="UniProtKB-EC"/>
</dbReference>
<reference evidence="7" key="1">
    <citation type="submission" date="2019-11" db="EMBL/GenBank/DDBJ databases">
        <authorList>
            <person name="Feng L."/>
        </authorList>
    </citation>
    <scope>NUCLEOTIDE SEQUENCE</scope>
    <source>
        <strain evidence="7">AcaccaeLFYP115</strain>
    </source>
</reference>
<dbReference type="PIRSF" id="PIRSF000538">
    <property type="entry name" value="GlpK"/>
    <property type="match status" value="1"/>
</dbReference>
<dbReference type="AlphaFoldDB" id="A0A6N2RZZ6"/>
<organism evidence="7">
    <name type="scientific">Anaerostipes caccae</name>
    <dbReference type="NCBI Taxonomy" id="105841"/>
    <lineage>
        <taxon>Bacteria</taxon>
        <taxon>Bacillati</taxon>
        <taxon>Bacillota</taxon>
        <taxon>Clostridia</taxon>
        <taxon>Lachnospirales</taxon>
        <taxon>Lachnospiraceae</taxon>
        <taxon>Anaerostipes</taxon>
    </lineage>
</organism>
<dbReference type="Gene3D" id="3.30.420.40">
    <property type="match status" value="2"/>
</dbReference>
<dbReference type="GeneID" id="69468203"/>
<sequence>MIKVENYLLGMDCGTTNIKAIIIGEDGKIIAEASRPSKFMIPKPNMQEQDANEWWENTKEIFHSLAEQAGEEITNKIRGISISSHTVSMLPIDADGNPVRNAMTYQDNRSSKELDTILQKIGEEEFIQIVGGQPSVSFLPSKILWFKNNEPDLFAQTQCFLQASSFINFKLTRKLTMDVDQASRTQCLDINTMKWSDKVGDVLGINLNEYLPQPVPVDDIIGFVTDDAARETGLVPGIPVVAGCSDAMASMYALGLSRLGDAGESSGTSSLVFVGSANQSKPDVPVVTKPCAVDGMPWIFDAPITTTGAAIKWFIDTMAAEERLYCQQHNLNIYNYLNELALESKPGSNGLFFFPYLLGERAPIWDEAARGMFIGMGINTTRSDIIRSIFEGTAFALRNVMETVKESGGEANILRICGGGAKSYTWSQIKASMLNIPVYLLDEASGDVPVGDALIVGYKVGVFEDLSKAVEQLIKVNDIVRPKEDWSRVYDQLYPYYVNMYQSLKDNLKSLKETMEYIY</sequence>
<evidence type="ECO:0000256" key="4">
    <source>
        <dbReference type="RuleBase" id="RU003733"/>
    </source>
</evidence>
<evidence type="ECO:0000256" key="2">
    <source>
        <dbReference type="ARBA" id="ARBA00022679"/>
    </source>
</evidence>
<dbReference type="PROSITE" id="PS00445">
    <property type="entry name" value="FGGY_KINASES_2"/>
    <property type="match status" value="1"/>
</dbReference>